<dbReference type="STRING" id="905079.L1JD12"/>
<evidence type="ECO:0000256" key="1">
    <source>
        <dbReference type="SAM" id="MobiDB-lite"/>
    </source>
</evidence>
<dbReference type="Pfam" id="PF00069">
    <property type="entry name" value="Pkinase"/>
    <property type="match status" value="1"/>
</dbReference>
<dbReference type="eggNOG" id="KOG0597">
    <property type="taxonomic scope" value="Eukaryota"/>
</dbReference>
<feature type="region of interest" description="Disordered" evidence="1">
    <location>
        <begin position="283"/>
        <end position="306"/>
    </location>
</feature>
<keyword evidence="5" id="KW-1185">Reference proteome</keyword>
<dbReference type="OrthoDB" id="24822at2759"/>
<sequence length="1012" mass="112975">MNDYQIMQDIGKSKHAMVYKGRKKKTIQFYALKCVDKSQKQKIMREVRFLHRLRTPYAVQFHEWFETANHLWLILELCPGNRLIDMLQVDLKLPELSANMLGLNLLAALQFLHSNGIVYNNLKPSTILLDAQGLLKLSDFSLAMHTNTYNDPQSDESQRCKRGTPTYMAPELFRPDGVCSFASDLWALGCILYEMVSGRPPYLKSNFKALVTSVVTDSYVPLQNLSEDFNDLCGALLEKNVLDRISWEQVRTHPFWAQELPEANMPNEPAFEEFCAKVQEEQVKESEDAEVESPKRGSPRTRHEDNSLRKSGIDIVRLSQLLFFLGDLQVRPIIGNKKIEKMPLPSFDEKSLSFEPMSDEEICSVDEEQFAKHLADIHRALGDKTPISSKVSVLAYIENLSSNAAVSDSVLNSNVGLLLIRILRESKSAPLRAKLLQTVGVLVRSASFISPELQQAGAIAALTAGVRDREAKVRRRAMAAFGELLYYIVSQAETNEDGVEGQRVDEDEIWSLPPAALQVTLRNLEGREDEVVQHYAAQTIDNICSQINERASALRSVEVLSALFSIVSSAQVEALRGTAASAMSRIVRLMPTLACQIIDKISFQSVIQRLNDDNAKRLLKSLNEQSTIINSILTLFDSATTTVRAKAVLTVRLLASISPQWLSMACDKRLMPSIEKMIRDKDAYLQRCIEGLISEITEMIPNLCVSSCEVAPFHGCVEFRRVLYLVIEALSQNALVLQNHEAVTANLLPVLVQTALREEDSTNSGGSTRYTCLRATGDMLAALMAEVNIYDPAAQAGSGSHKEEHAAAITRIIHELLVRSLFPKFSTFLTDREPVPQSAIKIARLVMERNPAFGVVLDRLGLVEKFISFCSPKSPHFSLNSVCLVRAVVQCYDSDIQLLYSYDIAPQVAVLIRHVVDERSEDDFFEPAVDMLNSLLYHTVTALQDSSSDENQAFWINNAEPFLIICDSLALLCRPDSSYTAVEASFQNSEAASQALLLLAHVFPAKVIQSGY</sequence>
<dbReference type="InterPro" id="IPR016024">
    <property type="entry name" value="ARM-type_fold"/>
</dbReference>
<reference evidence="3 5" key="1">
    <citation type="journal article" date="2012" name="Nature">
        <title>Algal genomes reveal evolutionary mosaicism and the fate of nucleomorphs.</title>
        <authorList>
            <consortium name="DOE Joint Genome Institute"/>
            <person name="Curtis B.A."/>
            <person name="Tanifuji G."/>
            <person name="Burki F."/>
            <person name="Gruber A."/>
            <person name="Irimia M."/>
            <person name="Maruyama S."/>
            <person name="Arias M.C."/>
            <person name="Ball S.G."/>
            <person name="Gile G.H."/>
            <person name="Hirakawa Y."/>
            <person name="Hopkins J.F."/>
            <person name="Kuo A."/>
            <person name="Rensing S.A."/>
            <person name="Schmutz J."/>
            <person name="Symeonidi A."/>
            <person name="Elias M."/>
            <person name="Eveleigh R.J."/>
            <person name="Herman E.K."/>
            <person name="Klute M.J."/>
            <person name="Nakayama T."/>
            <person name="Obornik M."/>
            <person name="Reyes-Prieto A."/>
            <person name="Armbrust E.V."/>
            <person name="Aves S.J."/>
            <person name="Beiko R.G."/>
            <person name="Coutinho P."/>
            <person name="Dacks J.B."/>
            <person name="Durnford D.G."/>
            <person name="Fast N.M."/>
            <person name="Green B.R."/>
            <person name="Grisdale C.J."/>
            <person name="Hempel F."/>
            <person name="Henrissat B."/>
            <person name="Hoppner M.P."/>
            <person name="Ishida K."/>
            <person name="Kim E."/>
            <person name="Koreny L."/>
            <person name="Kroth P.G."/>
            <person name="Liu Y."/>
            <person name="Malik S.B."/>
            <person name="Maier U.G."/>
            <person name="McRose D."/>
            <person name="Mock T."/>
            <person name="Neilson J.A."/>
            <person name="Onodera N.T."/>
            <person name="Poole A.M."/>
            <person name="Pritham E.J."/>
            <person name="Richards T.A."/>
            <person name="Rocap G."/>
            <person name="Roy S.W."/>
            <person name="Sarai C."/>
            <person name="Schaack S."/>
            <person name="Shirato S."/>
            <person name="Slamovits C.H."/>
            <person name="Spencer D.F."/>
            <person name="Suzuki S."/>
            <person name="Worden A.Z."/>
            <person name="Zauner S."/>
            <person name="Barry K."/>
            <person name="Bell C."/>
            <person name="Bharti A.K."/>
            <person name="Crow J.A."/>
            <person name="Grimwood J."/>
            <person name="Kramer R."/>
            <person name="Lindquist E."/>
            <person name="Lucas S."/>
            <person name="Salamov A."/>
            <person name="McFadden G.I."/>
            <person name="Lane C.E."/>
            <person name="Keeling P.J."/>
            <person name="Gray M.W."/>
            <person name="Grigoriev I.V."/>
            <person name="Archibald J.M."/>
        </authorList>
    </citation>
    <scope>NUCLEOTIDE SEQUENCE</scope>
    <source>
        <strain evidence="3 5">CCMP2712</strain>
    </source>
</reference>
<gene>
    <name evidence="3" type="ORF">GUITHDRAFT_70825</name>
</gene>
<dbReference type="SUPFAM" id="SSF48371">
    <property type="entry name" value="ARM repeat"/>
    <property type="match status" value="1"/>
</dbReference>
<dbReference type="GeneID" id="17302835"/>
<dbReference type="SUPFAM" id="SSF56112">
    <property type="entry name" value="Protein kinase-like (PK-like)"/>
    <property type="match status" value="1"/>
</dbReference>
<dbReference type="InterPro" id="IPR011009">
    <property type="entry name" value="Kinase-like_dom_sf"/>
</dbReference>
<organism evidence="3">
    <name type="scientific">Guillardia theta (strain CCMP2712)</name>
    <name type="common">Cryptophyte</name>
    <dbReference type="NCBI Taxonomy" id="905079"/>
    <lineage>
        <taxon>Eukaryota</taxon>
        <taxon>Cryptophyceae</taxon>
        <taxon>Pyrenomonadales</taxon>
        <taxon>Geminigeraceae</taxon>
        <taxon>Guillardia</taxon>
    </lineage>
</organism>
<dbReference type="PANTHER" id="PTHR46562:SF1">
    <property type="entry name" value="SERINE_THREONINE-PROTEIN KINASE ULK4"/>
    <property type="match status" value="1"/>
</dbReference>
<dbReference type="GO" id="GO:0008017">
    <property type="term" value="F:microtubule binding"/>
    <property type="evidence" value="ECO:0007669"/>
    <property type="project" value="InterPro"/>
</dbReference>
<feature type="domain" description="Protein kinase" evidence="2">
    <location>
        <begin position="4"/>
        <end position="256"/>
    </location>
</feature>
<dbReference type="InterPro" id="IPR000719">
    <property type="entry name" value="Prot_kinase_dom"/>
</dbReference>
<dbReference type="GO" id="GO:0004672">
    <property type="term" value="F:protein kinase activity"/>
    <property type="evidence" value="ECO:0007669"/>
    <property type="project" value="InterPro"/>
</dbReference>
<dbReference type="Gene3D" id="1.25.10.10">
    <property type="entry name" value="Leucine-rich Repeat Variant"/>
    <property type="match status" value="2"/>
</dbReference>
<protein>
    <recommendedName>
        <fullName evidence="2">Protein kinase domain-containing protein</fullName>
    </recommendedName>
</protein>
<dbReference type="InterPro" id="IPR056981">
    <property type="entry name" value="HEAT_ULK4_RUNKEL"/>
</dbReference>
<dbReference type="EMBL" id="JH992996">
    <property type="protein sequence ID" value="EKX45990.1"/>
    <property type="molecule type" value="Genomic_DNA"/>
</dbReference>
<evidence type="ECO:0000313" key="4">
    <source>
        <dbReference type="EnsemblProtists" id="EKX45990"/>
    </source>
</evidence>
<dbReference type="PROSITE" id="PS50011">
    <property type="entry name" value="PROTEIN_KINASE_DOM"/>
    <property type="match status" value="1"/>
</dbReference>
<dbReference type="Gene3D" id="1.10.510.10">
    <property type="entry name" value="Transferase(Phosphotransferase) domain 1"/>
    <property type="match status" value="1"/>
</dbReference>
<reference evidence="4" key="3">
    <citation type="submission" date="2015-06" db="UniProtKB">
        <authorList>
            <consortium name="EnsemblProtists"/>
        </authorList>
    </citation>
    <scope>IDENTIFICATION</scope>
</reference>
<dbReference type="InterPro" id="IPR044591">
    <property type="entry name" value="RUK"/>
</dbReference>
<evidence type="ECO:0000313" key="3">
    <source>
        <dbReference type="EMBL" id="EKX45990.1"/>
    </source>
</evidence>
<evidence type="ECO:0000259" key="2">
    <source>
        <dbReference type="PROSITE" id="PS50011"/>
    </source>
</evidence>
<dbReference type="InterPro" id="IPR011989">
    <property type="entry name" value="ARM-like"/>
</dbReference>
<dbReference type="GO" id="GO:0005524">
    <property type="term" value="F:ATP binding"/>
    <property type="evidence" value="ECO:0007669"/>
    <property type="project" value="InterPro"/>
</dbReference>
<dbReference type="Proteomes" id="UP000011087">
    <property type="component" value="Unassembled WGS sequence"/>
</dbReference>
<dbReference type="RefSeq" id="XP_005832970.1">
    <property type="nucleotide sequence ID" value="XM_005832913.1"/>
</dbReference>
<dbReference type="PaxDb" id="55529-EKX45990"/>
<accession>L1JD12</accession>
<dbReference type="EnsemblProtists" id="EKX45990">
    <property type="protein sequence ID" value="EKX45990"/>
    <property type="gene ID" value="GUITHDRAFT_70825"/>
</dbReference>
<dbReference type="KEGG" id="gtt:GUITHDRAFT_70825"/>
<dbReference type="HOGENOM" id="CLU_002110_0_0_1"/>
<dbReference type="OMA" id="NWYETNN"/>
<dbReference type="Pfam" id="PF23606">
    <property type="entry name" value="HEAT_ULK4"/>
    <property type="match status" value="1"/>
</dbReference>
<dbReference type="AlphaFoldDB" id="L1JD12"/>
<proteinExistence type="predicted"/>
<evidence type="ECO:0000313" key="5">
    <source>
        <dbReference type="Proteomes" id="UP000011087"/>
    </source>
</evidence>
<dbReference type="PANTHER" id="PTHR46562">
    <property type="entry name" value="SERINE/THREONINE-KINASE ULK4-LIKE PROTEIN-RELATED"/>
    <property type="match status" value="1"/>
</dbReference>
<name>L1JD12_GUITC</name>
<reference evidence="5" key="2">
    <citation type="submission" date="2012-11" db="EMBL/GenBank/DDBJ databases">
        <authorList>
            <person name="Kuo A."/>
            <person name="Curtis B.A."/>
            <person name="Tanifuji G."/>
            <person name="Burki F."/>
            <person name="Gruber A."/>
            <person name="Irimia M."/>
            <person name="Maruyama S."/>
            <person name="Arias M.C."/>
            <person name="Ball S.G."/>
            <person name="Gile G.H."/>
            <person name="Hirakawa Y."/>
            <person name="Hopkins J.F."/>
            <person name="Rensing S.A."/>
            <person name="Schmutz J."/>
            <person name="Symeonidi A."/>
            <person name="Elias M."/>
            <person name="Eveleigh R.J."/>
            <person name="Herman E.K."/>
            <person name="Klute M.J."/>
            <person name="Nakayama T."/>
            <person name="Obornik M."/>
            <person name="Reyes-Prieto A."/>
            <person name="Armbrust E.V."/>
            <person name="Aves S.J."/>
            <person name="Beiko R.G."/>
            <person name="Coutinho P."/>
            <person name="Dacks J.B."/>
            <person name="Durnford D.G."/>
            <person name="Fast N.M."/>
            <person name="Green B.R."/>
            <person name="Grisdale C."/>
            <person name="Hempe F."/>
            <person name="Henrissat B."/>
            <person name="Hoppner M.P."/>
            <person name="Ishida K.-I."/>
            <person name="Kim E."/>
            <person name="Koreny L."/>
            <person name="Kroth P.G."/>
            <person name="Liu Y."/>
            <person name="Malik S.-B."/>
            <person name="Maier U.G."/>
            <person name="McRose D."/>
            <person name="Mock T."/>
            <person name="Neilson J.A."/>
            <person name="Onodera N.T."/>
            <person name="Poole A.M."/>
            <person name="Pritham E.J."/>
            <person name="Richards T.A."/>
            <person name="Rocap G."/>
            <person name="Roy S.W."/>
            <person name="Sarai C."/>
            <person name="Schaack S."/>
            <person name="Shirato S."/>
            <person name="Slamovits C.H."/>
            <person name="Spencer D.F."/>
            <person name="Suzuki S."/>
            <person name="Worden A.Z."/>
            <person name="Zauner S."/>
            <person name="Barry K."/>
            <person name="Bell C."/>
            <person name="Bharti A.K."/>
            <person name="Crow J.A."/>
            <person name="Grimwood J."/>
            <person name="Kramer R."/>
            <person name="Lindquist E."/>
            <person name="Lucas S."/>
            <person name="Salamov A."/>
            <person name="McFadden G.I."/>
            <person name="Lane C.E."/>
            <person name="Keeling P.J."/>
            <person name="Gray M.W."/>
            <person name="Grigoriev I.V."/>
            <person name="Archibald J.M."/>
        </authorList>
    </citation>
    <scope>NUCLEOTIDE SEQUENCE</scope>
    <source>
        <strain evidence="5">CCMP2712</strain>
    </source>
</reference>